<reference evidence="1 2" key="1">
    <citation type="journal article" date="2013" name="Genome Announc.">
        <title>Draft Genome Sequence of Desulfotignum phosphitoxidans DSM 13687 Strain FiPS-3.</title>
        <authorList>
            <person name="Poehlein A."/>
            <person name="Daniel R."/>
            <person name="Simeonova D.D."/>
        </authorList>
    </citation>
    <scope>NUCLEOTIDE SEQUENCE [LARGE SCALE GENOMIC DNA]</scope>
    <source>
        <strain evidence="1 2">DSM 13687</strain>
    </source>
</reference>
<organism evidence="1 2">
    <name type="scientific">Desulfotignum phosphitoxidans DSM 13687</name>
    <dbReference type="NCBI Taxonomy" id="1286635"/>
    <lineage>
        <taxon>Bacteria</taxon>
        <taxon>Pseudomonadati</taxon>
        <taxon>Thermodesulfobacteriota</taxon>
        <taxon>Desulfobacteria</taxon>
        <taxon>Desulfobacterales</taxon>
        <taxon>Desulfobacteraceae</taxon>
        <taxon>Desulfotignum</taxon>
    </lineage>
</organism>
<accession>S0FWN7</accession>
<dbReference type="EMBL" id="APJX01000005">
    <property type="protein sequence ID" value="EMS79125.1"/>
    <property type="molecule type" value="Genomic_DNA"/>
</dbReference>
<proteinExistence type="predicted"/>
<comment type="caution">
    <text evidence="1">The sequence shown here is derived from an EMBL/GenBank/DDBJ whole genome shotgun (WGS) entry which is preliminary data.</text>
</comment>
<keyword evidence="2" id="KW-1185">Reference proteome</keyword>
<evidence type="ECO:0000313" key="2">
    <source>
        <dbReference type="Proteomes" id="UP000014216"/>
    </source>
</evidence>
<dbReference type="Proteomes" id="UP000014216">
    <property type="component" value="Unassembled WGS sequence"/>
</dbReference>
<dbReference type="AlphaFoldDB" id="S0FWN7"/>
<evidence type="ECO:0000313" key="1">
    <source>
        <dbReference type="EMBL" id="EMS79125.1"/>
    </source>
</evidence>
<name>S0FWN7_9BACT</name>
<sequence>MLNNSSNISPRWFISSSVPVTNRMASDIAAILLNIPVSFCQRMLEKTMFSIDRSLKC</sequence>
<gene>
    <name evidence="1" type="ORF">Dpo_5c00480</name>
</gene>
<protein>
    <submittedName>
        <fullName evidence="1">Uncharacterized protein</fullName>
    </submittedName>
</protein>